<accession>A0A9Q0NCM0</accession>
<dbReference type="InterPro" id="IPR032675">
    <property type="entry name" value="LRR_dom_sf"/>
</dbReference>
<comment type="caution">
    <text evidence="2">The sequence shown here is derived from an EMBL/GenBank/DDBJ whole genome shotgun (WGS) entry which is preliminary data.</text>
</comment>
<reference evidence="2" key="1">
    <citation type="submission" date="2022-07" db="EMBL/GenBank/DDBJ databases">
        <authorList>
            <person name="Trinca V."/>
            <person name="Uliana J.V.C."/>
            <person name="Torres T.T."/>
            <person name="Ward R.J."/>
            <person name="Monesi N."/>
        </authorList>
    </citation>
    <scope>NUCLEOTIDE SEQUENCE</scope>
    <source>
        <strain evidence="2">HSMRA1968</strain>
        <tissue evidence="2">Whole embryos</tissue>
    </source>
</reference>
<evidence type="ECO:0000313" key="3">
    <source>
        <dbReference type="Proteomes" id="UP001151699"/>
    </source>
</evidence>
<dbReference type="OrthoDB" id="7784114at2759"/>
<dbReference type="AlphaFoldDB" id="A0A9Q0NCM0"/>
<organism evidence="2 3">
    <name type="scientific">Pseudolycoriella hygida</name>
    <dbReference type="NCBI Taxonomy" id="35572"/>
    <lineage>
        <taxon>Eukaryota</taxon>
        <taxon>Metazoa</taxon>
        <taxon>Ecdysozoa</taxon>
        <taxon>Arthropoda</taxon>
        <taxon>Hexapoda</taxon>
        <taxon>Insecta</taxon>
        <taxon>Pterygota</taxon>
        <taxon>Neoptera</taxon>
        <taxon>Endopterygota</taxon>
        <taxon>Diptera</taxon>
        <taxon>Nematocera</taxon>
        <taxon>Sciaroidea</taxon>
        <taxon>Sciaridae</taxon>
        <taxon>Pseudolycoriella</taxon>
    </lineage>
</organism>
<gene>
    <name evidence="2" type="ORF">Bhyg_03061</name>
</gene>
<keyword evidence="3" id="KW-1185">Reference proteome</keyword>
<dbReference type="Proteomes" id="UP001151699">
    <property type="component" value="Chromosome A"/>
</dbReference>
<keyword evidence="1" id="KW-0732">Signal</keyword>
<feature type="signal peptide" evidence="1">
    <location>
        <begin position="1"/>
        <end position="18"/>
    </location>
</feature>
<name>A0A9Q0NCM0_9DIPT</name>
<proteinExistence type="predicted"/>
<evidence type="ECO:0000313" key="2">
    <source>
        <dbReference type="EMBL" id="KAJ6647838.1"/>
    </source>
</evidence>
<protein>
    <submittedName>
        <fullName evidence="2">Uncharacterized protein</fullName>
    </submittedName>
</protein>
<evidence type="ECO:0000256" key="1">
    <source>
        <dbReference type="SAM" id="SignalP"/>
    </source>
</evidence>
<dbReference type="SUPFAM" id="SSF52058">
    <property type="entry name" value="L domain-like"/>
    <property type="match status" value="1"/>
</dbReference>
<dbReference type="Gene3D" id="3.80.10.10">
    <property type="entry name" value="Ribonuclease Inhibitor"/>
    <property type="match status" value="1"/>
</dbReference>
<sequence>MSLTILLILSLFITFGNALDLECEYVNSNWYIVGTVKNCYARNVTIQSPDQLVDSVNGDNKMTLEDVIGFWVENEICHYIPQKIVAFMPNLKAFGLSNAGLRTISKFDIAPFPDLVRLALYGNKLEYIDGDLFSLNTKIQSLNLEDNNLLVINGPILKPLKFLNQIIFVLPCLNIKCEYSGCVPEVNKEFSEKCEFDSIYPGFTKYFKSLKKVTENCNRL</sequence>
<dbReference type="EMBL" id="WJQU01000001">
    <property type="protein sequence ID" value="KAJ6647838.1"/>
    <property type="molecule type" value="Genomic_DNA"/>
</dbReference>
<feature type="chain" id="PRO_5040429391" evidence="1">
    <location>
        <begin position="19"/>
        <end position="220"/>
    </location>
</feature>